<feature type="signal peptide" evidence="1">
    <location>
        <begin position="1"/>
        <end position="17"/>
    </location>
</feature>
<accession>A0A845G7W1</accession>
<evidence type="ECO:0000313" key="3">
    <source>
        <dbReference type="Proteomes" id="UP000470302"/>
    </source>
</evidence>
<reference evidence="2 3" key="1">
    <citation type="submission" date="2020-01" db="EMBL/GenBank/DDBJ databases">
        <title>Novel species isolated from a subtropical stream in China.</title>
        <authorList>
            <person name="Lu H."/>
        </authorList>
    </citation>
    <scope>NUCLEOTIDE SEQUENCE [LARGE SCALE GENOMIC DNA]</scope>
    <source>
        <strain evidence="2 3">FT82W</strain>
    </source>
</reference>
<proteinExistence type="predicted"/>
<keyword evidence="1" id="KW-0732">Signal</keyword>
<evidence type="ECO:0000256" key="1">
    <source>
        <dbReference type="SAM" id="SignalP"/>
    </source>
</evidence>
<dbReference type="EMBL" id="WWCW01000095">
    <property type="protein sequence ID" value="MYM89941.1"/>
    <property type="molecule type" value="Genomic_DNA"/>
</dbReference>
<protein>
    <submittedName>
        <fullName evidence="2">Uncharacterized protein</fullName>
    </submittedName>
</protein>
<dbReference type="AlphaFoldDB" id="A0A845G7W1"/>
<gene>
    <name evidence="2" type="ORF">GTP91_22570</name>
</gene>
<evidence type="ECO:0000313" key="2">
    <source>
        <dbReference type="EMBL" id="MYM89941.1"/>
    </source>
</evidence>
<dbReference type="RefSeq" id="WP_161098794.1">
    <property type="nucleotide sequence ID" value="NZ_WWCW01000095.1"/>
</dbReference>
<organism evidence="2 3">
    <name type="scientific">Duganella vulcania</name>
    <dbReference type="NCBI Taxonomy" id="2692166"/>
    <lineage>
        <taxon>Bacteria</taxon>
        <taxon>Pseudomonadati</taxon>
        <taxon>Pseudomonadota</taxon>
        <taxon>Betaproteobacteria</taxon>
        <taxon>Burkholderiales</taxon>
        <taxon>Oxalobacteraceae</taxon>
        <taxon>Telluria group</taxon>
        <taxon>Duganella</taxon>
    </lineage>
</organism>
<name>A0A845G7W1_9BURK</name>
<sequence length="138" mass="14470">MKGIVVAACLAAMPLAAWPLPEAPAQAHKPALKPAEPVAGDLSQPPALSDELIRKAVRDVILEDPHPVDPARASAGVYGTTTPSVHDRMSAAFEQAKVPDCLHEDALKLQPAHIGPVAVVGPYSLPWVIAAVIRGKCR</sequence>
<dbReference type="Proteomes" id="UP000470302">
    <property type="component" value="Unassembled WGS sequence"/>
</dbReference>
<comment type="caution">
    <text evidence="2">The sequence shown here is derived from an EMBL/GenBank/DDBJ whole genome shotgun (WGS) entry which is preliminary data.</text>
</comment>
<feature type="chain" id="PRO_5032783855" evidence="1">
    <location>
        <begin position="18"/>
        <end position="138"/>
    </location>
</feature>